<dbReference type="GO" id="GO:0008270">
    <property type="term" value="F:zinc ion binding"/>
    <property type="evidence" value="ECO:0007669"/>
    <property type="project" value="InterPro"/>
</dbReference>
<dbReference type="PANTHER" id="PTHR48106:SF13">
    <property type="entry name" value="QUINONE OXIDOREDUCTASE-RELATED"/>
    <property type="match status" value="1"/>
</dbReference>
<dbReference type="SMART" id="SM00829">
    <property type="entry name" value="PKS_ER"/>
    <property type="match status" value="1"/>
</dbReference>
<reference evidence="4 5" key="1">
    <citation type="journal article" date="2015" name="Stand. Genomic Sci.">
        <title>Genomic Encyclopedia of Bacterial and Archaeal Type Strains, Phase III: the genomes of soil and plant-associated and newly described type strains.</title>
        <authorList>
            <person name="Whitman W.B."/>
            <person name="Woyke T."/>
            <person name="Klenk H.P."/>
            <person name="Zhou Y."/>
            <person name="Lilburn T.G."/>
            <person name="Beck B.J."/>
            <person name="De Vos P."/>
            <person name="Vandamme P."/>
            <person name="Eisen J.A."/>
            <person name="Garrity G."/>
            <person name="Hugenholtz P."/>
            <person name="Kyrpides N.C."/>
        </authorList>
    </citation>
    <scope>NUCLEOTIDE SEQUENCE [LARGE SCALE GENOMIC DNA]</scope>
    <source>
        <strain evidence="4 5">VKM Ac-2540</strain>
    </source>
</reference>
<comment type="caution">
    <text evidence="4">The sequence shown here is derived from an EMBL/GenBank/DDBJ whole genome shotgun (WGS) entry which is preliminary data.</text>
</comment>
<protein>
    <submittedName>
        <fullName evidence="4">NADPH2:quinone reductase</fullName>
    </submittedName>
</protein>
<dbReference type="GO" id="GO:0005829">
    <property type="term" value="C:cytosol"/>
    <property type="evidence" value="ECO:0007669"/>
    <property type="project" value="TreeGrafter"/>
</dbReference>
<dbReference type="InterPro" id="IPR036291">
    <property type="entry name" value="NAD(P)-bd_dom_sf"/>
</dbReference>
<dbReference type="SUPFAM" id="SSF50129">
    <property type="entry name" value="GroES-like"/>
    <property type="match status" value="1"/>
</dbReference>
<dbReference type="InterPro" id="IPR011032">
    <property type="entry name" value="GroES-like_sf"/>
</dbReference>
<evidence type="ECO:0000313" key="4">
    <source>
        <dbReference type="EMBL" id="RZU01308.1"/>
    </source>
</evidence>
<name>A0A4Q7VXK7_9ACTN</name>
<evidence type="ECO:0000259" key="3">
    <source>
        <dbReference type="SMART" id="SM00829"/>
    </source>
</evidence>
<dbReference type="InterPro" id="IPR002364">
    <property type="entry name" value="Quin_OxRdtase/zeta-crystal_CS"/>
</dbReference>
<dbReference type="PANTHER" id="PTHR48106">
    <property type="entry name" value="QUINONE OXIDOREDUCTASE PIG3-RELATED"/>
    <property type="match status" value="1"/>
</dbReference>
<dbReference type="AlphaFoldDB" id="A0A4Q7VXK7"/>
<gene>
    <name evidence="4" type="ORF">EV645_8138</name>
</gene>
<dbReference type="Pfam" id="PF00107">
    <property type="entry name" value="ADH_zinc_N"/>
    <property type="match status" value="1"/>
</dbReference>
<accession>A0A4Q7VXK7</accession>
<dbReference type="GO" id="GO:0070402">
    <property type="term" value="F:NADPH binding"/>
    <property type="evidence" value="ECO:0007669"/>
    <property type="project" value="TreeGrafter"/>
</dbReference>
<dbReference type="InterPro" id="IPR020843">
    <property type="entry name" value="ER"/>
</dbReference>
<dbReference type="CDD" id="cd08241">
    <property type="entry name" value="QOR1"/>
    <property type="match status" value="1"/>
</dbReference>
<sequence length="317" mass="33494">MRAIQITEFGGPEVLKISDVAEPVAGDGQVVITVDRAGINYADTHQVENSYLSKAELPMIPGGEVVGRTADGRRVVALTGSGGYAEKALIHPMRAWDVPEGVTDGQALALIVQGTTAAYMLKLSTHLQPGESVLVHAGAGGVGHLSIQLAKLWGAGRIIATASSEEKRQQTLELGADVAIDGTPEGLKDRIIEANGGKPVDIVLEMVGGPTFDESFAALAPFGRLVTFGAAGREAAKPIEATRLMKGSKTIAGFWLVDCFRDPQRFSAELTELFELTASGKLRPIVGAEYALSDAATAHQDMRDRKTVGKLLLDPTR</sequence>
<dbReference type="RefSeq" id="WP_130450359.1">
    <property type="nucleotide sequence ID" value="NZ_SHKR01000019.1"/>
</dbReference>
<dbReference type="PROSITE" id="PS01162">
    <property type="entry name" value="QOR_ZETA_CRYSTAL"/>
    <property type="match status" value="1"/>
</dbReference>
<dbReference type="GO" id="GO:0035925">
    <property type="term" value="F:mRNA 3'-UTR AU-rich region binding"/>
    <property type="evidence" value="ECO:0007669"/>
    <property type="project" value="TreeGrafter"/>
</dbReference>
<dbReference type="SUPFAM" id="SSF51735">
    <property type="entry name" value="NAD(P)-binding Rossmann-fold domains"/>
    <property type="match status" value="1"/>
</dbReference>
<evidence type="ECO:0000256" key="1">
    <source>
        <dbReference type="ARBA" id="ARBA00022857"/>
    </source>
</evidence>
<dbReference type="Pfam" id="PF08240">
    <property type="entry name" value="ADH_N"/>
    <property type="match status" value="1"/>
</dbReference>
<dbReference type="GO" id="GO:0003960">
    <property type="term" value="F:quinone reductase (NADPH) activity"/>
    <property type="evidence" value="ECO:0007669"/>
    <property type="project" value="TreeGrafter"/>
</dbReference>
<dbReference type="InterPro" id="IPR013154">
    <property type="entry name" value="ADH-like_N"/>
</dbReference>
<dbReference type="Proteomes" id="UP000292027">
    <property type="component" value="Unassembled WGS sequence"/>
</dbReference>
<dbReference type="EMBL" id="SHKR01000019">
    <property type="protein sequence ID" value="RZU01308.1"/>
    <property type="molecule type" value="Genomic_DNA"/>
</dbReference>
<proteinExistence type="predicted"/>
<evidence type="ECO:0000256" key="2">
    <source>
        <dbReference type="ARBA" id="ARBA00023002"/>
    </source>
</evidence>
<evidence type="ECO:0000313" key="5">
    <source>
        <dbReference type="Proteomes" id="UP000292027"/>
    </source>
</evidence>
<organism evidence="4 5">
    <name type="scientific">Kribbella rubisoli</name>
    <dbReference type="NCBI Taxonomy" id="3075929"/>
    <lineage>
        <taxon>Bacteria</taxon>
        <taxon>Bacillati</taxon>
        <taxon>Actinomycetota</taxon>
        <taxon>Actinomycetes</taxon>
        <taxon>Propionibacteriales</taxon>
        <taxon>Kribbellaceae</taxon>
        <taxon>Kribbella</taxon>
    </lineage>
</organism>
<keyword evidence="1" id="KW-0521">NADP</keyword>
<dbReference type="OrthoDB" id="4190732at2"/>
<dbReference type="Gene3D" id="3.90.180.10">
    <property type="entry name" value="Medium-chain alcohol dehydrogenases, catalytic domain"/>
    <property type="match status" value="1"/>
</dbReference>
<keyword evidence="5" id="KW-1185">Reference proteome</keyword>
<dbReference type="InterPro" id="IPR013149">
    <property type="entry name" value="ADH-like_C"/>
</dbReference>
<feature type="domain" description="Enoyl reductase (ER)" evidence="3">
    <location>
        <begin position="10"/>
        <end position="313"/>
    </location>
</feature>
<keyword evidence="2" id="KW-0560">Oxidoreductase</keyword>
<dbReference type="Gene3D" id="3.40.50.720">
    <property type="entry name" value="NAD(P)-binding Rossmann-like Domain"/>
    <property type="match status" value="1"/>
</dbReference>